<dbReference type="Proteomes" id="UP000078596">
    <property type="component" value="Chromosome"/>
</dbReference>
<gene>
    <name evidence="1" type="ORF">A9404_02260</name>
</gene>
<dbReference type="AlphaFoldDB" id="A0A191ZER3"/>
<name>A0A191ZER3_9GAMM</name>
<evidence type="ECO:0000313" key="1">
    <source>
        <dbReference type="EMBL" id="ANJ66359.1"/>
    </source>
</evidence>
<keyword evidence="2" id="KW-1185">Reference proteome</keyword>
<reference evidence="1 2" key="1">
    <citation type="submission" date="2016-06" db="EMBL/GenBank/DDBJ databases">
        <title>Insight into the functional genes involving in sulfur oxidation in Pearl River water.</title>
        <authorList>
            <person name="Luo J."/>
            <person name="Tan X."/>
            <person name="Lin W."/>
        </authorList>
    </citation>
    <scope>NUCLEOTIDE SEQUENCE [LARGE SCALE GENOMIC DNA]</scope>
    <source>
        <strain evidence="1 2">LS2</strain>
    </source>
</reference>
<protein>
    <submittedName>
        <fullName evidence="1">Uncharacterized protein</fullName>
    </submittedName>
</protein>
<dbReference type="EMBL" id="CP016027">
    <property type="protein sequence ID" value="ANJ66359.1"/>
    <property type="molecule type" value="Genomic_DNA"/>
</dbReference>
<sequence>MYAVIIYTNEVTGSVISMTDEELFERIIQRHPAKRSIRLIQQRLDQLYAAESQSAHEDDPSDESRVLLAESLDLDEQYWAFVNDLRCIFFPSETDPVAPIWKDEID</sequence>
<proteinExistence type="predicted"/>
<accession>A0A191ZER3</accession>
<evidence type="ECO:0000313" key="2">
    <source>
        <dbReference type="Proteomes" id="UP000078596"/>
    </source>
</evidence>
<organism evidence="1 2">
    <name type="scientific">Halothiobacillus diazotrophicus</name>
    <dbReference type="NCBI Taxonomy" id="1860122"/>
    <lineage>
        <taxon>Bacteria</taxon>
        <taxon>Pseudomonadati</taxon>
        <taxon>Pseudomonadota</taxon>
        <taxon>Gammaproteobacteria</taxon>
        <taxon>Chromatiales</taxon>
        <taxon>Halothiobacillaceae</taxon>
        <taxon>Halothiobacillus</taxon>
    </lineage>
</organism>
<dbReference type="KEGG" id="haz:A9404_02260"/>